<dbReference type="GO" id="GO:0005615">
    <property type="term" value="C:extracellular space"/>
    <property type="evidence" value="ECO:0007669"/>
    <property type="project" value="TreeGrafter"/>
</dbReference>
<dbReference type="Proteomes" id="UP000462931">
    <property type="component" value="Unassembled WGS sequence"/>
</dbReference>
<dbReference type="EMBL" id="WKJI01000001">
    <property type="protein sequence ID" value="MRX46089.1"/>
    <property type="molecule type" value="Genomic_DNA"/>
</dbReference>
<feature type="signal peptide" evidence="1">
    <location>
        <begin position="1"/>
        <end position="26"/>
    </location>
</feature>
<dbReference type="PROSITE" id="PS51257">
    <property type="entry name" value="PROKAR_LIPOPROTEIN"/>
    <property type="match status" value="1"/>
</dbReference>
<keyword evidence="4" id="KW-1185">Reference proteome</keyword>
<dbReference type="Pfam" id="PF02469">
    <property type="entry name" value="Fasciclin"/>
    <property type="match status" value="2"/>
</dbReference>
<organism evidence="3 4">
    <name type="scientific">Pedobacter puniceum</name>
    <dbReference type="NCBI Taxonomy" id="2666136"/>
    <lineage>
        <taxon>Bacteria</taxon>
        <taxon>Pseudomonadati</taxon>
        <taxon>Bacteroidota</taxon>
        <taxon>Sphingobacteriia</taxon>
        <taxon>Sphingobacteriales</taxon>
        <taxon>Sphingobacteriaceae</taxon>
        <taxon>Pedobacter</taxon>
    </lineage>
</organism>
<dbReference type="Gene3D" id="2.30.180.10">
    <property type="entry name" value="FAS1 domain"/>
    <property type="match status" value="2"/>
</dbReference>
<feature type="domain" description="FAS1" evidence="2">
    <location>
        <begin position="38"/>
        <end position="171"/>
    </location>
</feature>
<accession>A0A7K0FJD5</accession>
<dbReference type="PANTHER" id="PTHR10900:SF77">
    <property type="entry name" value="FI19380P1"/>
    <property type="match status" value="1"/>
</dbReference>
<gene>
    <name evidence="3" type="ORF">GJJ64_02710</name>
</gene>
<dbReference type="InterPro" id="IPR000782">
    <property type="entry name" value="FAS1_domain"/>
</dbReference>
<feature type="chain" id="PRO_5029762332" evidence="1">
    <location>
        <begin position="27"/>
        <end position="320"/>
    </location>
</feature>
<evidence type="ECO:0000313" key="3">
    <source>
        <dbReference type="EMBL" id="MRX46089.1"/>
    </source>
</evidence>
<dbReference type="AlphaFoldDB" id="A0A7K0FJD5"/>
<evidence type="ECO:0000256" key="1">
    <source>
        <dbReference type="SAM" id="SignalP"/>
    </source>
</evidence>
<dbReference type="FunFam" id="2.30.180.10:FF:000032">
    <property type="entry name" value="Fasciclin domain-containing protein, putative"/>
    <property type="match status" value="2"/>
</dbReference>
<dbReference type="PROSITE" id="PS50213">
    <property type="entry name" value="FAS1"/>
    <property type="match status" value="2"/>
</dbReference>
<dbReference type="InterPro" id="IPR036378">
    <property type="entry name" value="FAS1_dom_sf"/>
</dbReference>
<reference evidence="3 4" key="1">
    <citation type="submission" date="2019-11" db="EMBL/GenBank/DDBJ databases">
        <authorList>
            <person name="Cheng Q."/>
            <person name="Yang Z."/>
        </authorList>
    </citation>
    <scope>NUCLEOTIDE SEQUENCE [LARGE SCALE GENOMIC DNA]</scope>
    <source>
        <strain evidence="3 4">HX-22-1</strain>
    </source>
</reference>
<dbReference type="SUPFAM" id="SSF82153">
    <property type="entry name" value="FAS1 domain"/>
    <property type="match status" value="2"/>
</dbReference>
<name>A0A7K0FJD5_9SPHI</name>
<comment type="caution">
    <text evidence="3">The sequence shown here is derived from an EMBL/GenBank/DDBJ whole genome shotgun (WGS) entry which is preliminary data.</text>
</comment>
<keyword evidence="1" id="KW-0732">Signal</keyword>
<proteinExistence type="predicted"/>
<sequence length="320" mass="32762">MRSTVTKKWMKLGIITSLILVTVSFTGCKKDDEPVQPQNNIVQLVVNNPEFSFLEAAVIKADLVGALSGAGPLTVFAPTNQAFINAGFANEAAVSALSKETLVSILTYHVVGSRILSSQIQTAANSPVQTLAQTNVFVTKDQRGVFVNGAQVVQADVQASNGVIHVINKVLMPAVGNIVQAAQGNANLSYLVAAVLRASEGTTNVAAALSAAGPLTVFAPTNQAFINAGFATTAAIQQASPATLTSILTYHVIGARVLSTDLTEGATPTTLNGGTVTISLSGGAKVRGAGNTSASNITSADIITTNGVVHVIDQVLLPAS</sequence>
<dbReference type="SMART" id="SM00554">
    <property type="entry name" value="FAS1"/>
    <property type="match status" value="2"/>
</dbReference>
<dbReference type="PANTHER" id="PTHR10900">
    <property type="entry name" value="PERIOSTIN-RELATED"/>
    <property type="match status" value="1"/>
</dbReference>
<feature type="domain" description="FAS1" evidence="2">
    <location>
        <begin position="175"/>
        <end position="316"/>
    </location>
</feature>
<protein>
    <submittedName>
        <fullName evidence="3">Fasciclin domain-containing protein</fullName>
    </submittedName>
</protein>
<evidence type="ECO:0000313" key="4">
    <source>
        <dbReference type="Proteomes" id="UP000462931"/>
    </source>
</evidence>
<evidence type="ECO:0000259" key="2">
    <source>
        <dbReference type="PROSITE" id="PS50213"/>
    </source>
</evidence>
<dbReference type="RefSeq" id="WP_154286217.1">
    <property type="nucleotide sequence ID" value="NZ_WKJI01000001.1"/>
</dbReference>
<dbReference type="InterPro" id="IPR050904">
    <property type="entry name" value="Adhesion/Biosynth-related"/>
</dbReference>